<comment type="caution">
    <text evidence="3">The sequence shown here is derived from an EMBL/GenBank/DDBJ whole genome shotgun (WGS) entry which is preliminary data.</text>
</comment>
<feature type="compositionally biased region" description="Basic and acidic residues" evidence="1">
    <location>
        <begin position="508"/>
        <end position="526"/>
    </location>
</feature>
<feature type="compositionally biased region" description="Basic and acidic residues" evidence="1">
    <location>
        <begin position="175"/>
        <end position="186"/>
    </location>
</feature>
<evidence type="ECO:0000256" key="1">
    <source>
        <dbReference type="SAM" id="MobiDB-lite"/>
    </source>
</evidence>
<keyword evidence="2" id="KW-0732">Signal</keyword>
<sequence length="526" mass="57233">MQLQAVSLLLVGLGLIAKTSSVPLSADIEGVQVHFLEGKTGNSPPGPEVRPPTNHFGVSRFYSHVHDEISIKEADSKVEIKTSHTQNGGFYVTYEGGAAAMANRVSEGYHIERQKLTQPTTDSFDLDGISSATGGSAAHVTSECLKNSNLGVIESPEGSANREPPPRAVYLTEQGIKRRTSEDRNHPAASAKPELNLISKRDTLDSISASKSISRSNTVSSRAPEPISSRTYASTRTVAPDLRSTFTSTTPLPNATKTSASDGGKGHISNISLRVDVPQRYFLQNPMKIECRQARHTYNRHLGPPQEDRGPFFQTPDFLTYPSVRAALQAIRVRVTSCIELCLCSPEGRITINRNPVASLPGSVGRGRGDTHACNRRPEYPDECAIVYGCFCTAPLVDNPDTVPGATVADYQEALDRLPETVKNDNEGFLFNAGSRVGGPDEWIGFTEARRLFPGGRPVRPPGAPPRASYLDFEIPPEAVQEGDPMIDADGFQNWFNPGNNFFNSNLSRDRGKSRGMKHYKEPGDE</sequence>
<feature type="region of interest" description="Disordered" evidence="1">
    <location>
        <begin position="209"/>
        <end position="228"/>
    </location>
</feature>
<feature type="region of interest" description="Disordered" evidence="1">
    <location>
        <begin position="244"/>
        <end position="265"/>
    </location>
</feature>
<dbReference type="Proteomes" id="UP001313282">
    <property type="component" value="Unassembled WGS sequence"/>
</dbReference>
<dbReference type="AlphaFoldDB" id="A0AAN8N7H4"/>
<protein>
    <submittedName>
        <fullName evidence="3">Uncharacterized protein</fullName>
    </submittedName>
</protein>
<dbReference type="EMBL" id="JAVHNR010000001">
    <property type="protein sequence ID" value="KAK6356132.1"/>
    <property type="molecule type" value="Genomic_DNA"/>
</dbReference>
<feature type="signal peptide" evidence="2">
    <location>
        <begin position="1"/>
        <end position="21"/>
    </location>
</feature>
<evidence type="ECO:0000313" key="3">
    <source>
        <dbReference type="EMBL" id="KAK6356132.1"/>
    </source>
</evidence>
<feature type="chain" id="PRO_5043031456" evidence="2">
    <location>
        <begin position="22"/>
        <end position="526"/>
    </location>
</feature>
<accession>A0AAN8N7H4</accession>
<name>A0AAN8N7H4_9PEZI</name>
<evidence type="ECO:0000313" key="4">
    <source>
        <dbReference type="Proteomes" id="UP001313282"/>
    </source>
</evidence>
<feature type="region of interest" description="Disordered" evidence="1">
    <location>
        <begin position="174"/>
        <end position="197"/>
    </location>
</feature>
<keyword evidence="4" id="KW-1185">Reference proteome</keyword>
<feature type="region of interest" description="Disordered" evidence="1">
    <location>
        <begin position="503"/>
        <end position="526"/>
    </location>
</feature>
<feature type="compositionally biased region" description="Polar residues" evidence="1">
    <location>
        <begin position="244"/>
        <end position="261"/>
    </location>
</feature>
<proteinExistence type="predicted"/>
<organism evidence="3 4">
    <name type="scientific">Orbilia javanica</name>
    <dbReference type="NCBI Taxonomy" id="47235"/>
    <lineage>
        <taxon>Eukaryota</taxon>
        <taxon>Fungi</taxon>
        <taxon>Dikarya</taxon>
        <taxon>Ascomycota</taxon>
        <taxon>Pezizomycotina</taxon>
        <taxon>Orbiliomycetes</taxon>
        <taxon>Orbiliales</taxon>
        <taxon>Orbiliaceae</taxon>
        <taxon>Orbilia</taxon>
    </lineage>
</organism>
<reference evidence="3 4" key="1">
    <citation type="submission" date="2019-10" db="EMBL/GenBank/DDBJ databases">
        <authorList>
            <person name="Palmer J.M."/>
        </authorList>
    </citation>
    <scope>NUCLEOTIDE SEQUENCE [LARGE SCALE GENOMIC DNA]</scope>
    <source>
        <strain evidence="3 4">TWF718</strain>
    </source>
</reference>
<evidence type="ECO:0000256" key="2">
    <source>
        <dbReference type="SAM" id="SignalP"/>
    </source>
</evidence>
<gene>
    <name evidence="3" type="ORF">TWF718_000505</name>
</gene>